<dbReference type="CDD" id="cd02440">
    <property type="entry name" value="AdoMet_MTases"/>
    <property type="match status" value="1"/>
</dbReference>
<evidence type="ECO:0000313" key="3">
    <source>
        <dbReference type="EMBL" id="OPA73364.1"/>
    </source>
</evidence>
<dbReference type="Proteomes" id="UP000190188">
    <property type="component" value="Unassembled WGS sequence"/>
</dbReference>
<dbReference type="PANTHER" id="PTHR44068">
    <property type="entry name" value="ZGC:194242"/>
    <property type="match status" value="1"/>
</dbReference>
<dbReference type="InterPro" id="IPR013216">
    <property type="entry name" value="Methyltransf_11"/>
</dbReference>
<dbReference type="GO" id="GO:0008757">
    <property type="term" value="F:S-adenosylmethionine-dependent methyltransferase activity"/>
    <property type="evidence" value="ECO:0007669"/>
    <property type="project" value="InterPro"/>
</dbReference>
<dbReference type="PANTHER" id="PTHR44068:SF11">
    <property type="entry name" value="GERANYL DIPHOSPHATE 2-C-METHYLTRANSFERASE"/>
    <property type="match status" value="1"/>
</dbReference>
<comment type="caution">
    <text evidence="3">The sequence shown here is derived from an EMBL/GenBank/DDBJ whole genome shotgun (WGS) entry which is preliminary data.</text>
</comment>
<gene>
    <name evidence="3" type="ORF">BVG16_28945</name>
</gene>
<evidence type="ECO:0000313" key="4">
    <source>
        <dbReference type="Proteomes" id="UP000190188"/>
    </source>
</evidence>
<accession>A0A1T2X0F1</accession>
<evidence type="ECO:0000256" key="1">
    <source>
        <dbReference type="ARBA" id="ARBA00022679"/>
    </source>
</evidence>
<evidence type="ECO:0000259" key="2">
    <source>
        <dbReference type="Pfam" id="PF08241"/>
    </source>
</evidence>
<dbReference type="InterPro" id="IPR050447">
    <property type="entry name" value="Erg6_SMT_methyltransf"/>
</dbReference>
<dbReference type="EMBL" id="MSZX01000018">
    <property type="protein sequence ID" value="OPA73364.1"/>
    <property type="molecule type" value="Genomic_DNA"/>
</dbReference>
<dbReference type="InterPro" id="IPR029063">
    <property type="entry name" value="SAM-dependent_MTases_sf"/>
</dbReference>
<protein>
    <recommendedName>
        <fullName evidence="2">Methyltransferase type 11 domain-containing protein</fullName>
    </recommendedName>
</protein>
<dbReference type="OrthoDB" id="9791837at2"/>
<reference evidence="3 4" key="1">
    <citation type="submission" date="2017-01" db="EMBL/GenBank/DDBJ databases">
        <title>Genome analysis of Paenibacillus selenitrireducens ES3-24.</title>
        <authorList>
            <person name="Xu D."/>
            <person name="Yao R."/>
            <person name="Zheng S."/>
        </authorList>
    </citation>
    <scope>NUCLEOTIDE SEQUENCE [LARGE SCALE GENOMIC DNA]</scope>
    <source>
        <strain evidence="3 4">ES3-24</strain>
    </source>
</reference>
<feature type="domain" description="Methyltransferase type 11" evidence="2">
    <location>
        <begin position="77"/>
        <end position="172"/>
    </location>
</feature>
<dbReference type="Pfam" id="PF08241">
    <property type="entry name" value="Methyltransf_11"/>
    <property type="match status" value="1"/>
</dbReference>
<sequence>MSINKSPIVTDFREWLRTQPVQKTSSTLLYDDMHSQSGESLSVIYQPFDARKRGHWHDAGLIEDFLVTTGCRGGKVLDFGPGDGWPSLALAPFVQEVIGVDASSLRVAVCQENANRLGIGNARFVHYLAGERLPFRDEEFDAVVAASSLEQCPDIPGILSELHRVLKPGGRLRMAYESLSAYEGKKEIEIWLREGLDSFTGLLIYLRDIPNEKVEHVNLRLTLPYAAAVKLLGGDAEAITLERILASKEALQPYLAGICTYTLTHPGGESWIALLKEAGFSTAQGTHNAGKLAVQLMQSLPSDEMGAVSLAQAQAAIAQTAPFVSFLPAPIDEHPMILAVK</sequence>
<keyword evidence="1" id="KW-0808">Transferase</keyword>
<proteinExistence type="predicted"/>
<dbReference type="STRING" id="1324314.BVG16_28945"/>
<keyword evidence="4" id="KW-1185">Reference proteome</keyword>
<dbReference type="Gene3D" id="3.40.50.150">
    <property type="entry name" value="Vaccinia Virus protein VP39"/>
    <property type="match status" value="1"/>
</dbReference>
<name>A0A1T2X0F1_9BACL</name>
<dbReference type="RefSeq" id="WP_078502682.1">
    <property type="nucleotide sequence ID" value="NZ_MSZX01000018.1"/>
</dbReference>
<organism evidence="3 4">
    <name type="scientific">Paenibacillus selenitireducens</name>
    <dbReference type="NCBI Taxonomy" id="1324314"/>
    <lineage>
        <taxon>Bacteria</taxon>
        <taxon>Bacillati</taxon>
        <taxon>Bacillota</taxon>
        <taxon>Bacilli</taxon>
        <taxon>Bacillales</taxon>
        <taxon>Paenibacillaceae</taxon>
        <taxon>Paenibacillus</taxon>
    </lineage>
</organism>
<dbReference type="AlphaFoldDB" id="A0A1T2X0F1"/>
<dbReference type="SUPFAM" id="SSF53335">
    <property type="entry name" value="S-adenosyl-L-methionine-dependent methyltransferases"/>
    <property type="match status" value="1"/>
</dbReference>